<dbReference type="EMBL" id="DRLF01000171">
    <property type="protein sequence ID" value="HEC06128.1"/>
    <property type="molecule type" value="Genomic_DNA"/>
</dbReference>
<evidence type="ECO:0000313" key="1">
    <source>
        <dbReference type="EMBL" id="HEC06128.1"/>
    </source>
</evidence>
<organism evidence="1">
    <name type="scientific">Thiolapillus brandeum</name>
    <dbReference type="NCBI Taxonomy" id="1076588"/>
    <lineage>
        <taxon>Bacteria</taxon>
        <taxon>Pseudomonadati</taxon>
        <taxon>Pseudomonadota</taxon>
        <taxon>Gammaproteobacteria</taxon>
        <taxon>Chromatiales</taxon>
        <taxon>Sedimenticolaceae</taxon>
        <taxon>Thiolapillus</taxon>
    </lineage>
</organism>
<name>A0A831RXW3_9GAMM</name>
<dbReference type="Pfam" id="PF01257">
    <property type="entry name" value="2Fe-2S_thioredx"/>
    <property type="match status" value="1"/>
</dbReference>
<reference evidence="1" key="1">
    <citation type="journal article" date="2020" name="mSystems">
        <title>Genome- and Community-Level Interaction Insights into Carbon Utilization and Element Cycling Functions of Hydrothermarchaeota in Hydrothermal Sediment.</title>
        <authorList>
            <person name="Zhou Z."/>
            <person name="Liu Y."/>
            <person name="Xu W."/>
            <person name="Pan J."/>
            <person name="Luo Z.H."/>
            <person name="Li M."/>
        </authorList>
    </citation>
    <scope>NUCLEOTIDE SEQUENCE [LARGE SCALE GENOMIC DNA]</scope>
    <source>
        <strain evidence="1">HyVt-458</strain>
    </source>
</reference>
<proteinExistence type="predicted"/>
<protein>
    <submittedName>
        <fullName evidence="1">(2Fe-2S) ferredoxin domain-containing protein</fullName>
    </submittedName>
</protein>
<sequence>MSYFKYHVFVCTNKREEGACCACLGATNARTYLKKRCKELGIHGEGQVRINNAGCLDRCAQGPVMVIYPEETWYTYVDSEDLDEIITRHLQHGQIVERLKI</sequence>
<dbReference type="SUPFAM" id="SSF52833">
    <property type="entry name" value="Thioredoxin-like"/>
    <property type="match status" value="1"/>
</dbReference>
<dbReference type="AlphaFoldDB" id="A0A831RXW3"/>
<dbReference type="InterPro" id="IPR036249">
    <property type="entry name" value="Thioredoxin-like_sf"/>
</dbReference>
<dbReference type="CDD" id="cd02980">
    <property type="entry name" value="TRX_Fd_family"/>
    <property type="match status" value="1"/>
</dbReference>
<accession>A0A831RXW3</accession>
<comment type="caution">
    <text evidence="1">The sequence shown here is derived from an EMBL/GenBank/DDBJ whole genome shotgun (WGS) entry which is preliminary data.</text>
</comment>
<dbReference type="Proteomes" id="UP000886339">
    <property type="component" value="Unassembled WGS sequence"/>
</dbReference>
<gene>
    <name evidence="1" type="ORF">ENJ12_04720</name>
</gene>
<dbReference type="Gene3D" id="3.40.30.10">
    <property type="entry name" value="Glutaredoxin"/>
    <property type="match status" value="1"/>
</dbReference>